<protein>
    <recommendedName>
        <fullName evidence="3">ATP-binding protein</fullName>
    </recommendedName>
</protein>
<evidence type="ECO:0008006" key="3">
    <source>
        <dbReference type="Google" id="ProtNLM"/>
    </source>
</evidence>
<sequence length="717" mass="77871">MRQRCTIEPYDWGDMVTLYGRAAVLDAVVPSLVGLESQGAARLRIPGGSPLLIECGGGRLTGKTALLKELSKRYAQRIPQAYADLGAADFGQPGLASLAGERTANASRTSDLLFYLMDGLSRKPNEFAGKLSFPRLTQGLLAVTSWQSEDVQPAELQAARRRLAGLLRESQPDLQARNQRVSGWIGQVTQGVGAAAGLGPGVSELVGPLTDIVTTELLGPRANRQGLGWWAGRRVGPQGDGHAQLTDLAMCFRGDGGDRRRAEQHLVAALLEDMADHYTWMRLKNRVPRPLLLLDNVHTPLGVTVLDALTRAWHDEPTRTHPGVVAAALAQELAVPDAEGTAPSTRSAAGPYWRQDRPRTAAGWVLRLPMAQLDLDEVKEMFGDDRPGPDTAHLIHRLSAGRAGITHALVLSVRQRIGLHEPVDHGALLELPLEQPLNDGPTLPVYERLLGLLIPDGEARARLASYTPALDDAAAHALDADHVQHGPDGQPVAATVRVPVAETKRLLRKGCWSHHPWPGTGGPFVGDPTLRALLLHDLRTRTRTGAAPGGGDWRGSHRRLRLLYAPGAADPRDACYLHHSLAIGDTDVVVRALHRRLAEQDAPGWLATLNLVCAAPHPPERPAVPAADPVEDRLAADNDPVRQAVQLLVLNLWRQSHPLAHPDPRKVNAVRLQLLTLAQNSAVGPQEVFYQAYEEWPQLLNRWIQAPDLPTYGEPRP</sequence>
<evidence type="ECO:0000313" key="1">
    <source>
        <dbReference type="EMBL" id="WUQ17507.1"/>
    </source>
</evidence>
<dbReference type="EMBL" id="CP108090">
    <property type="protein sequence ID" value="WUQ17507.1"/>
    <property type="molecule type" value="Genomic_DNA"/>
</dbReference>
<name>A0ABZ1TNZ5_STRVG</name>
<accession>A0ABZ1TNZ5</accession>
<dbReference type="Proteomes" id="UP001432039">
    <property type="component" value="Chromosome"/>
</dbReference>
<dbReference type="RefSeq" id="WP_328965723.1">
    <property type="nucleotide sequence ID" value="NZ_CP108090.1"/>
</dbReference>
<evidence type="ECO:0000313" key="2">
    <source>
        <dbReference type="Proteomes" id="UP001432039"/>
    </source>
</evidence>
<organism evidence="1 2">
    <name type="scientific">Streptomyces virginiae</name>
    <name type="common">Streptomyces cinnamonensis</name>
    <dbReference type="NCBI Taxonomy" id="1961"/>
    <lineage>
        <taxon>Bacteria</taxon>
        <taxon>Bacillati</taxon>
        <taxon>Actinomycetota</taxon>
        <taxon>Actinomycetes</taxon>
        <taxon>Kitasatosporales</taxon>
        <taxon>Streptomycetaceae</taxon>
        <taxon>Streptomyces</taxon>
    </lineage>
</organism>
<keyword evidence="2" id="KW-1185">Reference proteome</keyword>
<reference evidence="1" key="1">
    <citation type="submission" date="2022-10" db="EMBL/GenBank/DDBJ databases">
        <title>The complete genomes of actinobacterial strains from the NBC collection.</title>
        <authorList>
            <person name="Joergensen T.S."/>
            <person name="Alvarez Arevalo M."/>
            <person name="Sterndorff E.B."/>
            <person name="Faurdal D."/>
            <person name="Vuksanovic O."/>
            <person name="Mourched A.-S."/>
            <person name="Charusanti P."/>
            <person name="Shaw S."/>
            <person name="Blin K."/>
            <person name="Weber T."/>
        </authorList>
    </citation>
    <scope>NUCLEOTIDE SEQUENCE</scope>
    <source>
        <strain evidence="1">NBC_00248</strain>
    </source>
</reference>
<gene>
    <name evidence="1" type="ORF">OG517_42435</name>
</gene>
<proteinExistence type="predicted"/>